<reference evidence="2" key="1">
    <citation type="submission" date="2015-07" db="EMBL/GenBank/DDBJ databases">
        <title>Transcriptome Assembly of Anthurium amnicola.</title>
        <authorList>
            <person name="Suzuki J."/>
        </authorList>
    </citation>
    <scope>NUCLEOTIDE SEQUENCE</scope>
</reference>
<evidence type="ECO:0000313" key="2">
    <source>
        <dbReference type="EMBL" id="JAT67569.1"/>
    </source>
</evidence>
<feature type="non-terminal residue" evidence="2">
    <location>
        <position position="1"/>
    </location>
</feature>
<dbReference type="GO" id="GO:0003743">
    <property type="term" value="F:translation initiation factor activity"/>
    <property type="evidence" value="ECO:0007669"/>
    <property type="project" value="UniProtKB-KW"/>
</dbReference>
<organism evidence="2">
    <name type="scientific">Anthurium amnicola</name>
    <dbReference type="NCBI Taxonomy" id="1678845"/>
    <lineage>
        <taxon>Eukaryota</taxon>
        <taxon>Viridiplantae</taxon>
        <taxon>Streptophyta</taxon>
        <taxon>Embryophyta</taxon>
        <taxon>Tracheophyta</taxon>
        <taxon>Spermatophyta</taxon>
        <taxon>Magnoliopsida</taxon>
        <taxon>Liliopsida</taxon>
        <taxon>Araceae</taxon>
        <taxon>Pothoideae</taxon>
        <taxon>Potheae</taxon>
        <taxon>Anthurium</taxon>
    </lineage>
</organism>
<accession>A0A1D1ZL24</accession>
<feature type="region of interest" description="Disordered" evidence="1">
    <location>
        <begin position="83"/>
        <end position="126"/>
    </location>
</feature>
<protein>
    <submittedName>
        <fullName evidence="2">Translation initiation factor IF-2</fullName>
    </submittedName>
</protein>
<evidence type="ECO:0000256" key="1">
    <source>
        <dbReference type="SAM" id="MobiDB-lite"/>
    </source>
</evidence>
<name>A0A1D1ZL24_9ARAE</name>
<proteinExistence type="predicted"/>
<keyword evidence="2" id="KW-0648">Protein biosynthesis</keyword>
<feature type="compositionally biased region" description="Basic and acidic residues" evidence="1">
    <location>
        <begin position="101"/>
        <end position="126"/>
    </location>
</feature>
<gene>
    <name evidence="2" type="primary">infB_34</name>
    <name evidence="2" type="ORF">g.74045</name>
</gene>
<keyword evidence="2" id="KW-0396">Initiation factor</keyword>
<sequence>GNLVSQGTLPAPSSMMNEGATLYIYKWSLTDLLTHPSPLLHSPSSPRSPSLDSLPLQALQLSLFSSSISSAALCSDGVRIPRRRCEEGAPESPAEEGADQGEDRRRIIPVGRRDRDQERGKREERPGRQRPLLLLLRVARHVERLHFGRELGWLRERERAEVKMFPFSWYIANSVGVRR</sequence>
<dbReference type="AlphaFoldDB" id="A0A1D1ZL24"/>
<dbReference type="EMBL" id="GDJX01000367">
    <property type="protein sequence ID" value="JAT67569.1"/>
    <property type="molecule type" value="Transcribed_RNA"/>
</dbReference>